<dbReference type="InterPro" id="IPR051070">
    <property type="entry name" value="NF-kappa-B_inhibitor"/>
</dbReference>
<accession>C1BLK2</accession>
<comment type="function">
    <text evidence="6">Inhibits the activity of dimeric NF-kappa-B/REL complexes by trapping REL (RELA/p65 and NFKB1/p50) dimers in the cytoplasm by masking their nuclear localization signals. On cellular stimulation by immune and pro-inflammatory responses, becomes phosphorylated promoting ubiquitination and degradation, enabling the dimeric RELA to translocate to the nucleus and activate transcription.</text>
</comment>
<dbReference type="PANTHER" id="PTHR46680">
    <property type="entry name" value="NF-KAPPA-B INHIBITOR ALPHA"/>
    <property type="match status" value="1"/>
</dbReference>
<dbReference type="GO" id="GO:0051059">
    <property type="term" value="F:NF-kappaB binding"/>
    <property type="evidence" value="ECO:0007669"/>
    <property type="project" value="TreeGrafter"/>
</dbReference>
<evidence type="ECO:0000256" key="7">
    <source>
        <dbReference type="PROSITE-ProRule" id="PRU00023"/>
    </source>
</evidence>
<dbReference type="Gene3D" id="1.25.40.20">
    <property type="entry name" value="Ankyrin repeat-containing domain"/>
    <property type="match status" value="1"/>
</dbReference>
<dbReference type="SUPFAM" id="SSF48403">
    <property type="entry name" value="Ankyrin repeat"/>
    <property type="match status" value="1"/>
</dbReference>
<evidence type="ECO:0000256" key="8">
    <source>
        <dbReference type="SAM" id="MobiDB-lite"/>
    </source>
</evidence>
<dbReference type="GO" id="GO:0071356">
    <property type="term" value="P:cellular response to tumor necrosis factor"/>
    <property type="evidence" value="ECO:0007669"/>
    <property type="project" value="TreeGrafter"/>
</dbReference>
<proteinExistence type="evidence at transcript level"/>
<dbReference type="InterPro" id="IPR002110">
    <property type="entry name" value="Ankyrin_rpt"/>
</dbReference>
<evidence type="ECO:0000256" key="4">
    <source>
        <dbReference type="ARBA" id="ARBA00041123"/>
    </source>
</evidence>
<dbReference type="SMART" id="SM00248">
    <property type="entry name" value="ANK"/>
    <property type="match status" value="5"/>
</dbReference>
<evidence type="ECO:0000256" key="1">
    <source>
        <dbReference type="ARBA" id="ARBA00022737"/>
    </source>
</evidence>
<evidence type="ECO:0000313" key="9">
    <source>
        <dbReference type="EMBL" id="ACO09905.1"/>
    </source>
</evidence>
<dbReference type="EMBL" id="BT075481">
    <property type="protein sequence ID" value="ACO09905.1"/>
    <property type="molecule type" value="mRNA"/>
</dbReference>
<feature type="compositionally biased region" description="Polar residues" evidence="8">
    <location>
        <begin position="1"/>
        <end position="12"/>
    </location>
</feature>
<feature type="repeat" description="ANK" evidence="7">
    <location>
        <begin position="122"/>
        <end position="154"/>
    </location>
</feature>
<dbReference type="PANTHER" id="PTHR46680:SF1">
    <property type="entry name" value="NF-KAPPA-B INHIBITOR ALPHA"/>
    <property type="match status" value="1"/>
</dbReference>
<feature type="repeat" description="ANK" evidence="7">
    <location>
        <begin position="201"/>
        <end position="233"/>
    </location>
</feature>
<comment type="similarity">
    <text evidence="3">Belongs to the NF-kappa-B inhibitor family.</text>
</comment>
<feature type="region of interest" description="Disordered" evidence="8">
    <location>
        <begin position="1"/>
        <end position="43"/>
    </location>
</feature>
<keyword evidence="2 7" id="KW-0040">ANK repeat</keyword>
<dbReference type="Pfam" id="PF12796">
    <property type="entry name" value="Ank_2"/>
    <property type="match status" value="2"/>
</dbReference>
<dbReference type="PROSITE" id="PS50297">
    <property type="entry name" value="ANK_REP_REGION"/>
    <property type="match status" value="3"/>
</dbReference>
<evidence type="ECO:0000256" key="3">
    <source>
        <dbReference type="ARBA" id="ARBA00038439"/>
    </source>
</evidence>
<name>C1BLK2_OSMMO</name>
<dbReference type="GO" id="GO:0005829">
    <property type="term" value="C:cytosol"/>
    <property type="evidence" value="ECO:0007669"/>
    <property type="project" value="TreeGrafter"/>
</dbReference>
<dbReference type="PRINTS" id="PR01415">
    <property type="entry name" value="ANKYRIN"/>
</dbReference>
<dbReference type="GO" id="GO:0034142">
    <property type="term" value="P:toll-like receptor 4 signaling pathway"/>
    <property type="evidence" value="ECO:0007669"/>
    <property type="project" value="TreeGrafter"/>
</dbReference>
<organism evidence="9">
    <name type="scientific">Osmerus mordax</name>
    <name type="common">Rainbow smelt</name>
    <name type="synonym">Atherina mordax</name>
    <dbReference type="NCBI Taxonomy" id="8014"/>
    <lineage>
        <taxon>Eukaryota</taxon>
        <taxon>Metazoa</taxon>
        <taxon>Chordata</taxon>
        <taxon>Craniata</taxon>
        <taxon>Vertebrata</taxon>
        <taxon>Euteleostomi</taxon>
        <taxon>Actinopterygii</taxon>
        <taxon>Neopterygii</taxon>
        <taxon>Teleostei</taxon>
        <taxon>Stomiati</taxon>
        <taxon>Osmeriformes</taxon>
        <taxon>Osmeridae</taxon>
        <taxon>Osmerus</taxon>
    </lineage>
</organism>
<dbReference type="PROSITE" id="PS50088">
    <property type="entry name" value="ANK_REPEAT"/>
    <property type="match status" value="3"/>
</dbReference>
<feature type="region of interest" description="Disordered" evidence="8">
    <location>
        <begin position="293"/>
        <end position="331"/>
    </location>
</feature>
<gene>
    <name evidence="9" type="primary">IKBA</name>
</gene>
<feature type="repeat" description="ANK" evidence="7">
    <location>
        <begin position="235"/>
        <end position="267"/>
    </location>
</feature>
<keyword evidence="1" id="KW-0677">Repeat</keyword>
<evidence type="ECO:0000256" key="6">
    <source>
        <dbReference type="ARBA" id="ARBA00045368"/>
    </source>
</evidence>
<sequence>MDKNLYRTSIRNNMDYKGDGSDCKEGKVQPSTEERLDSGLDSLKEEEYQEVAGELERLRVDCAPQKQRPERHDGSQDLWKMQVSEDGDTLLHLAIIHEAKDCAKKMIQLSRNEPFLNQQNYQRQTALHLAVITEQPELVDCLLGAGADPSMVDMGGNSPLHIACRGGSLACFSLLTQTRPGSGSNPGANQLAHIMATNNYSGQNCLHLVSLHGFLSLVENLVALGADINAQEQCNGRSSLHLAVDLQDLDLVRLLLRKGANPNILTYGGHSPYHLTYGRHNDTIRQELLALTNPELRELPDSESEDSEEEEEDGQSEEDEVEYDDIQWNGH</sequence>
<protein>
    <recommendedName>
        <fullName evidence="4">NF-kappa-B inhibitor alpha</fullName>
    </recommendedName>
    <alternativeName>
        <fullName evidence="5">I-kappa-B-alpha</fullName>
    </alternativeName>
</protein>
<evidence type="ECO:0000256" key="2">
    <source>
        <dbReference type="ARBA" id="ARBA00023043"/>
    </source>
</evidence>
<reference evidence="9" key="1">
    <citation type="submission" date="2009-03" db="EMBL/GenBank/DDBJ databases">
        <title>Osmerus mordax full-length cDNAs.</title>
        <authorList>
            <person name="von Schalburg K."/>
            <person name="Leong J."/>
            <person name="Cooper G."/>
            <person name="Davidson W.S."/>
            <person name="Koop B.F."/>
        </authorList>
    </citation>
    <scope>NUCLEOTIDE SEQUENCE</scope>
    <source>
        <tissue evidence="9">Brain</tissue>
    </source>
</reference>
<evidence type="ECO:0000256" key="5">
    <source>
        <dbReference type="ARBA" id="ARBA00041987"/>
    </source>
</evidence>
<dbReference type="AlphaFoldDB" id="C1BLK2"/>
<dbReference type="InterPro" id="IPR036770">
    <property type="entry name" value="Ankyrin_rpt-contain_sf"/>
</dbReference>
<feature type="compositionally biased region" description="Basic and acidic residues" evidence="8">
    <location>
        <begin position="14"/>
        <end position="43"/>
    </location>
</feature>
<feature type="compositionally biased region" description="Acidic residues" evidence="8">
    <location>
        <begin position="301"/>
        <end position="325"/>
    </location>
</feature>